<evidence type="ECO:0000313" key="5">
    <source>
        <dbReference type="Proteomes" id="UP000245207"/>
    </source>
</evidence>
<keyword evidence="1" id="KW-0678">Repressor</keyword>
<name>A0A2U1MMD5_ARTAN</name>
<dbReference type="Gene3D" id="2.60.40.1670">
    <property type="entry name" value="beta-sandwich domain of Sec23/24"/>
    <property type="match status" value="1"/>
</dbReference>
<feature type="region of interest" description="Disordered" evidence="2">
    <location>
        <begin position="100"/>
        <end position="128"/>
    </location>
</feature>
<accession>A0A2U1MMD5</accession>
<dbReference type="STRING" id="35608.A0A2U1MMD5"/>
<comment type="subunit">
    <text evidence="1">Homodimers and heterodimers.</text>
</comment>
<dbReference type="SUPFAM" id="SSF81995">
    <property type="entry name" value="beta-sandwich domain of Sec23/24"/>
    <property type="match status" value="1"/>
</dbReference>
<evidence type="ECO:0000313" key="4">
    <source>
        <dbReference type="EMBL" id="PWA62423.1"/>
    </source>
</evidence>
<comment type="caution">
    <text evidence="4">The sequence shown here is derived from an EMBL/GenBank/DDBJ whole genome shotgun (WGS) entry which is preliminary data.</text>
</comment>
<reference evidence="4 5" key="1">
    <citation type="journal article" date="2018" name="Mol. Plant">
        <title>The genome of Artemisia annua provides insight into the evolution of Asteraceae family and artemisinin biosynthesis.</title>
        <authorList>
            <person name="Shen Q."/>
            <person name="Zhang L."/>
            <person name="Liao Z."/>
            <person name="Wang S."/>
            <person name="Yan T."/>
            <person name="Shi P."/>
            <person name="Liu M."/>
            <person name="Fu X."/>
            <person name="Pan Q."/>
            <person name="Wang Y."/>
            <person name="Lv Z."/>
            <person name="Lu X."/>
            <person name="Zhang F."/>
            <person name="Jiang W."/>
            <person name="Ma Y."/>
            <person name="Chen M."/>
            <person name="Hao X."/>
            <person name="Li L."/>
            <person name="Tang Y."/>
            <person name="Lv G."/>
            <person name="Zhou Y."/>
            <person name="Sun X."/>
            <person name="Brodelius P.E."/>
            <person name="Rose J.K.C."/>
            <person name="Tang K."/>
        </authorList>
    </citation>
    <scope>NUCLEOTIDE SEQUENCE [LARGE SCALE GENOMIC DNA]</scope>
    <source>
        <strain evidence="5">cv. Huhao1</strain>
        <tissue evidence="4">Leaf</tissue>
    </source>
</reference>
<feature type="domain" description="AUX/IAA" evidence="3">
    <location>
        <begin position="45"/>
        <end position="80"/>
    </location>
</feature>
<comment type="function">
    <text evidence="1">Aux/IAA proteins are short-lived transcriptional factors that function as repressors of early auxin response genes at low auxin concentrations.</text>
</comment>
<keyword evidence="1" id="KW-0539">Nucleus</keyword>
<comment type="subcellular location">
    <subcellularLocation>
        <location evidence="1">Nucleus</location>
    </subcellularLocation>
</comment>
<dbReference type="AlphaFoldDB" id="A0A2U1MMD5"/>
<comment type="similarity">
    <text evidence="1">Belongs to the Aux/IAA family.</text>
</comment>
<dbReference type="InterPro" id="IPR033389">
    <property type="entry name" value="AUX/IAA_dom"/>
</dbReference>
<dbReference type="EMBL" id="PKPP01004872">
    <property type="protein sequence ID" value="PWA62423.1"/>
    <property type="molecule type" value="Genomic_DNA"/>
</dbReference>
<evidence type="ECO:0000256" key="1">
    <source>
        <dbReference type="RuleBase" id="RU004549"/>
    </source>
</evidence>
<keyword evidence="5" id="KW-1185">Reference proteome</keyword>
<dbReference type="GO" id="GO:0009734">
    <property type="term" value="P:auxin-activated signaling pathway"/>
    <property type="evidence" value="ECO:0007669"/>
    <property type="project" value="UniProtKB-UniRule"/>
</dbReference>
<keyword evidence="1" id="KW-0805">Transcription regulation</keyword>
<dbReference type="Pfam" id="PF02309">
    <property type="entry name" value="AUX_IAA"/>
    <property type="match status" value="1"/>
</dbReference>
<keyword evidence="1" id="KW-0804">Transcription</keyword>
<keyword evidence="1" id="KW-0927">Auxin signaling pathway</keyword>
<evidence type="ECO:0000256" key="2">
    <source>
        <dbReference type="SAM" id="MobiDB-lite"/>
    </source>
</evidence>
<evidence type="ECO:0000259" key="3">
    <source>
        <dbReference type="Pfam" id="PF02309"/>
    </source>
</evidence>
<dbReference type="Proteomes" id="UP000245207">
    <property type="component" value="Unassembled WGS sequence"/>
</dbReference>
<gene>
    <name evidence="4" type="ORF">CTI12_AA362520</name>
</gene>
<organism evidence="4 5">
    <name type="scientific">Artemisia annua</name>
    <name type="common">Sweet wormwood</name>
    <dbReference type="NCBI Taxonomy" id="35608"/>
    <lineage>
        <taxon>Eukaryota</taxon>
        <taxon>Viridiplantae</taxon>
        <taxon>Streptophyta</taxon>
        <taxon>Embryophyta</taxon>
        <taxon>Tracheophyta</taxon>
        <taxon>Spermatophyta</taxon>
        <taxon>Magnoliopsida</taxon>
        <taxon>eudicotyledons</taxon>
        <taxon>Gunneridae</taxon>
        <taxon>Pentapetalae</taxon>
        <taxon>asterids</taxon>
        <taxon>campanulids</taxon>
        <taxon>Asterales</taxon>
        <taxon>Asteraceae</taxon>
        <taxon>Asteroideae</taxon>
        <taxon>Anthemideae</taxon>
        <taxon>Artemisiinae</taxon>
        <taxon>Artemisia</taxon>
    </lineage>
</organism>
<proteinExistence type="inferred from homology"/>
<sequence>MHVNQQLYIQTVMSYQTIDGESKMRVTTITRRWLESSAITEELVQGFDQVTAGRSQVVVWPPVRNYRKNNIQAKKAECESGIDKAAEDWYVGTLPEVDCSGSRHGHRSGRGHYDSGTQRRSVRSMEKEGYNERDHSITCLFKGVEKVINVVPVIVGPKE</sequence>
<dbReference type="GO" id="GO:0005634">
    <property type="term" value="C:nucleus"/>
    <property type="evidence" value="ECO:0007669"/>
    <property type="project" value="UniProtKB-SubCell"/>
</dbReference>
<protein>
    <recommendedName>
        <fullName evidence="1">Auxin-responsive protein</fullName>
    </recommendedName>
</protein>